<dbReference type="InterPro" id="IPR016518">
    <property type="entry name" value="Alpha-L-fucosidase"/>
</dbReference>
<evidence type="ECO:0000259" key="2">
    <source>
        <dbReference type="Pfam" id="PF21307"/>
    </source>
</evidence>
<sequence length="764" mass="87622">MHIIKKNGNRHWKRRKCMETLKNRHEIKLKKPARYWDDGLPIGNGRLGAMVMGKVNEETIYLNEETIWYGRDLDRKNPDTGKYLDQIRELLFAGEVEKAQFLAKMAITSTPKYMNPYQPAGDLRICMYHHKGKAEQYERRLLLEEAVAVVSYQMNGYTYKREHLVSQKYQVVAIRLSTDCPQGLTFSVNMSRKPFEEHTESIGEDTVCNYGECGPGGVCYFTGVKLVSPEKKAESIGDFTWIRGVKEACIYVACGTDFADPDYRAHCQKRLDEAANAGFETIFMEHQKTFSGLYNRMDFSLGTQDVPKEATDELLNEVKNGDHTHLKYLTETLFHYARYLMISSSYDCLMPSNLQGIWNGEYAPPWQCEFTININTEMNYWIAEKCQLPECHLPLFAQVKRMIPKGKKTAEALYGCRGFCAHHNTNLWANTDPEGIFDASPVWSTGAAWLSLHFFEHYRYTKDREFLRREALPVMREAIRFYEDYLTETKEGVLVTGPSVSPENTYRSNTGEIGALCMGPAMDMEILRQLFREYLEGCEILGLSEAESDAETIRAIAKKLPEIALTADGRIREWQEDYEEMEPGHRHISHLYALHPGYEITEETPELFDAARKTLETRLMHGGGHTGWSRAWITCFWARMKDADQTEESITRLLTDCVKINLLDTHPPFQIDGNFGIAEAILESLVQSHSGYLEFLPALPKTWQCGEVKGVLLRGGIIADFSWEEGRITELALTAKEDQMLTIRLNGSERKVILEKNVKKMQKV</sequence>
<dbReference type="Pfam" id="PF21307">
    <property type="entry name" value="Glyco_hydro_95_C"/>
    <property type="match status" value="1"/>
</dbReference>
<dbReference type="AlphaFoldDB" id="A0A414SAP9"/>
<keyword evidence="4" id="KW-0378">Hydrolase</keyword>
<evidence type="ECO:0000313" key="5">
    <source>
        <dbReference type="Proteomes" id="UP000285697"/>
    </source>
</evidence>
<dbReference type="EMBL" id="QRIA01000023">
    <property type="protein sequence ID" value="RHG16246.1"/>
    <property type="molecule type" value="Genomic_DNA"/>
</dbReference>
<dbReference type="InterPro" id="IPR049053">
    <property type="entry name" value="AFCA-like_C"/>
</dbReference>
<feature type="domain" description="Glycosyl hydrolase family 95 N-terminal" evidence="1">
    <location>
        <begin position="28"/>
        <end position="259"/>
    </location>
</feature>
<evidence type="ECO:0000259" key="3">
    <source>
        <dbReference type="Pfam" id="PF22124"/>
    </source>
</evidence>
<dbReference type="InterPro" id="IPR012341">
    <property type="entry name" value="6hp_glycosidase-like_sf"/>
</dbReference>
<name>A0A414SAP9_MEDGN</name>
<dbReference type="InterPro" id="IPR027414">
    <property type="entry name" value="GH95_N_dom"/>
</dbReference>
<comment type="caution">
    <text evidence="4">The sequence shown here is derived from an EMBL/GenBank/DDBJ whole genome shotgun (WGS) entry which is preliminary data.</text>
</comment>
<reference evidence="4 5" key="1">
    <citation type="submission" date="2018-08" db="EMBL/GenBank/DDBJ databases">
        <title>A genome reference for cultivated species of the human gut microbiota.</title>
        <authorList>
            <person name="Zou Y."/>
            <person name="Xue W."/>
            <person name="Luo G."/>
        </authorList>
    </citation>
    <scope>NUCLEOTIDE SEQUENCE [LARGE SCALE GENOMIC DNA]</scope>
    <source>
        <strain evidence="4 5">AM22-7AC</strain>
    </source>
</reference>
<dbReference type="InterPro" id="IPR008928">
    <property type="entry name" value="6-hairpin_glycosidase_sf"/>
</dbReference>
<dbReference type="Pfam" id="PF22124">
    <property type="entry name" value="Glyco_hydro_95_cat"/>
    <property type="match status" value="1"/>
</dbReference>
<dbReference type="PANTHER" id="PTHR31084">
    <property type="entry name" value="ALPHA-L-FUCOSIDASE 2"/>
    <property type="match status" value="1"/>
</dbReference>
<evidence type="ECO:0000313" key="4">
    <source>
        <dbReference type="EMBL" id="RHG16246.1"/>
    </source>
</evidence>
<dbReference type="PIRSF" id="PIRSF007663">
    <property type="entry name" value="UCP007663"/>
    <property type="match status" value="1"/>
</dbReference>
<dbReference type="InterPro" id="IPR054363">
    <property type="entry name" value="GH95_cat"/>
</dbReference>
<feature type="domain" description="Alpha fucosidase A-like C-terminal" evidence="2">
    <location>
        <begin position="687"/>
        <end position="758"/>
    </location>
</feature>
<protein>
    <submittedName>
        <fullName evidence="4">Glycoside hydrolase family 95 protein</fullName>
    </submittedName>
</protein>
<dbReference type="PANTHER" id="PTHR31084:SF0">
    <property type="entry name" value="ALPHA-L-FUCOSIDASE 2"/>
    <property type="match status" value="1"/>
</dbReference>
<dbReference type="Gene3D" id="1.50.10.10">
    <property type="match status" value="1"/>
</dbReference>
<dbReference type="GO" id="GO:0005975">
    <property type="term" value="P:carbohydrate metabolic process"/>
    <property type="evidence" value="ECO:0007669"/>
    <property type="project" value="InterPro"/>
</dbReference>
<proteinExistence type="predicted"/>
<feature type="domain" description="Glycosyl hydrolase family 95 catalytic" evidence="3">
    <location>
        <begin position="279"/>
        <end position="685"/>
    </location>
</feature>
<dbReference type="GO" id="GO:0004560">
    <property type="term" value="F:alpha-L-fucosidase activity"/>
    <property type="evidence" value="ECO:0007669"/>
    <property type="project" value="InterPro"/>
</dbReference>
<organism evidence="4 5">
    <name type="scientific">Mediterraneibacter gnavus</name>
    <name type="common">Ruminococcus gnavus</name>
    <dbReference type="NCBI Taxonomy" id="33038"/>
    <lineage>
        <taxon>Bacteria</taxon>
        <taxon>Bacillati</taxon>
        <taxon>Bacillota</taxon>
        <taxon>Clostridia</taxon>
        <taxon>Lachnospirales</taxon>
        <taxon>Lachnospiraceae</taxon>
        <taxon>Mediterraneibacter</taxon>
    </lineage>
</organism>
<evidence type="ECO:0000259" key="1">
    <source>
        <dbReference type="Pfam" id="PF14498"/>
    </source>
</evidence>
<dbReference type="SUPFAM" id="SSF48208">
    <property type="entry name" value="Six-hairpin glycosidases"/>
    <property type="match status" value="1"/>
</dbReference>
<dbReference type="Pfam" id="PF14498">
    <property type="entry name" value="Glyco_hyd_65N_2"/>
    <property type="match status" value="1"/>
</dbReference>
<dbReference type="Proteomes" id="UP000285697">
    <property type="component" value="Unassembled WGS sequence"/>
</dbReference>
<gene>
    <name evidence="4" type="ORF">DW270_13515</name>
</gene>
<accession>A0A414SAP9</accession>